<dbReference type="Pfam" id="PF18962">
    <property type="entry name" value="Por_Secre_tail"/>
    <property type="match status" value="1"/>
</dbReference>
<evidence type="ECO:0000256" key="1">
    <source>
        <dbReference type="ARBA" id="ARBA00022729"/>
    </source>
</evidence>
<dbReference type="InterPro" id="IPR056600">
    <property type="entry name" value="GBD_T9SS_assoc"/>
</dbReference>
<protein>
    <recommendedName>
        <fullName evidence="6">T9SS type A sorting domain-containing protein</fullName>
    </recommendedName>
</protein>
<organism evidence="4 5">
    <name type="scientific">Flavobacterium arsenatis</name>
    <dbReference type="NCBI Taxonomy" id="1484332"/>
    <lineage>
        <taxon>Bacteria</taxon>
        <taxon>Pseudomonadati</taxon>
        <taxon>Bacteroidota</taxon>
        <taxon>Flavobacteriia</taxon>
        <taxon>Flavobacteriales</taxon>
        <taxon>Flavobacteriaceae</taxon>
        <taxon>Flavobacterium</taxon>
    </lineage>
</organism>
<dbReference type="Proteomes" id="UP001255185">
    <property type="component" value="Unassembled WGS sequence"/>
</dbReference>
<dbReference type="InterPro" id="IPR026444">
    <property type="entry name" value="Secre_tail"/>
</dbReference>
<proteinExistence type="predicted"/>
<keyword evidence="5" id="KW-1185">Reference proteome</keyword>
<reference evidence="4 5" key="1">
    <citation type="submission" date="2023-07" db="EMBL/GenBank/DDBJ databases">
        <title>Sorghum-associated microbial communities from plants grown in Nebraska, USA.</title>
        <authorList>
            <person name="Schachtman D."/>
        </authorList>
    </citation>
    <scope>NUCLEOTIDE SEQUENCE [LARGE SCALE GENOMIC DNA]</scope>
    <source>
        <strain evidence="4 5">3773</strain>
    </source>
</reference>
<keyword evidence="1" id="KW-0732">Signal</keyword>
<feature type="domain" description="T9SS-like galactose binding" evidence="3">
    <location>
        <begin position="83"/>
        <end position="194"/>
    </location>
</feature>
<gene>
    <name evidence="4" type="ORF">J2X31_002230</name>
</gene>
<evidence type="ECO:0000259" key="3">
    <source>
        <dbReference type="Pfam" id="PF23759"/>
    </source>
</evidence>
<evidence type="ECO:0008006" key="6">
    <source>
        <dbReference type="Google" id="ProtNLM"/>
    </source>
</evidence>
<feature type="domain" description="Secretion system C-terminal sorting" evidence="2">
    <location>
        <begin position="236"/>
        <end position="304"/>
    </location>
</feature>
<dbReference type="NCBIfam" id="TIGR04183">
    <property type="entry name" value="Por_Secre_tail"/>
    <property type="match status" value="1"/>
</dbReference>
<evidence type="ECO:0000259" key="2">
    <source>
        <dbReference type="Pfam" id="PF18962"/>
    </source>
</evidence>
<evidence type="ECO:0000313" key="4">
    <source>
        <dbReference type="EMBL" id="MDR6968213.1"/>
    </source>
</evidence>
<evidence type="ECO:0000313" key="5">
    <source>
        <dbReference type="Proteomes" id="UP001255185"/>
    </source>
</evidence>
<accession>A0ABU1TR92</accession>
<comment type="caution">
    <text evidence="4">The sequence shown here is derived from an EMBL/GenBank/DDBJ whole genome shotgun (WGS) entry which is preliminary data.</text>
</comment>
<name>A0ABU1TR92_9FLAO</name>
<dbReference type="Gene3D" id="2.60.120.380">
    <property type="match status" value="1"/>
</dbReference>
<sequence length="306" mass="32088">MVSDCENGEQFMVDVNVTSLGTASSVTVSDNQGSLPQSATATGVLSFGPYPNGTGVVFTTANDDDATCVWTSAAINQLACPPANDSCANAIELTPGVAFADYAVVGSNTSATRNAADPIPTCDNFNFTTNGKDVWYSVVAPASGSLTFETKTNAGTILTDTGLQVYSGTCGSIVSLGCNEDDGDGFFSKLTLNNLTPNEVLLVRVWGYNGSSGTFMVSAYHASLSASEFEVSGLKIYPNPVRDVLNLSYNQNISNVEVFNMLGQQVIAKSVNATNGQVDMSHLATGTYLVRVATDNQVKTIKVIKQ</sequence>
<dbReference type="Pfam" id="PF23759">
    <property type="entry name" value="GBD_T9SS_assoc"/>
    <property type="match status" value="1"/>
</dbReference>
<dbReference type="EMBL" id="JAVDVI010000009">
    <property type="protein sequence ID" value="MDR6968213.1"/>
    <property type="molecule type" value="Genomic_DNA"/>
</dbReference>